<keyword evidence="4" id="KW-1185">Reference proteome</keyword>
<dbReference type="Pfam" id="PF06580">
    <property type="entry name" value="His_kinase"/>
    <property type="match status" value="1"/>
</dbReference>
<feature type="transmembrane region" description="Helical" evidence="1">
    <location>
        <begin position="129"/>
        <end position="149"/>
    </location>
</feature>
<feature type="transmembrane region" description="Helical" evidence="1">
    <location>
        <begin position="12"/>
        <end position="34"/>
    </location>
</feature>
<dbReference type="SUPFAM" id="SSF55874">
    <property type="entry name" value="ATPase domain of HSP90 chaperone/DNA topoisomerase II/histidine kinase"/>
    <property type="match status" value="1"/>
</dbReference>
<accession>A0ABX5S3S0</accession>
<reference evidence="3 4" key="1">
    <citation type="submission" date="2019-02" db="EMBL/GenBank/DDBJ databases">
        <title>Draft Genome Sequences of Six Type Strains of the Genus Massilia.</title>
        <authorList>
            <person name="Miess H."/>
            <person name="Frediansyhah A."/>
            <person name="Gross H."/>
        </authorList>
    </citation>
    <scope>NUCLEOTIDE SEQUENCE [LARGE SCALE GENOMIC DNA]</scope>
    <source>
        <strain evidence="3 4">DSM 17472</strain>
    </source>
</reference>
<dbReference type="Gene3D" id="3.30.565.10">
    <property type="entry name" value="Histidine kinase-like ATPase, C-terminal domain"/>
    <property type="match status" value="1"/>
</dbReference>
<dbReference type="PANTHER" id="PTHR34220">
    <property type="entry name" value="SENSOR HISTIDINE KINASE YPDA"/>
    <property type="match status" value="1"/>
</dbReference>
<evidence type="ECO:0000313" key="4">
    <source>
        <dbReference type="Proteomes" id="UP000292307"/>
    </source>
</evidence>
<dbReference type="InterPro" id="IPR010559">
    <property type="entry name" value="Sig_transdc_His_kin_internal"/>
</dbReference>
<dbReference type="GO" id="GO:0016301">
    <property type="term" value="F:kinase activity"/>
    <property type="evidence" value="ECO:0007669"/>
    <property type="project" value="UniProtKB-KW"/>
</dbReference>
<dbReference type="EMBL" id="CP036401">
    <property type="protein sequence ID" value="QBI04929.1"/>
    <property type="molecule type" value="Genomic_DNA"/>
</dbReference>
<dbReference type="Proteomes" id="UP000292307">
    <property type="component" value="Chromosome"/>
</dbReference>
<sequence>MDDARLRRRLRLVIGAAWLLFWILMMVTAVQDFLRSDDGPLWRPLLWEGSSAATATVLLLVQRHFTRRDDGLVVRPRAWFPRQAPWLLLYWTAFVPIAFGIRHAVYGMMGDIYPHASWPRVFLYENVKITIFFAIFVVVTFGVLSWQVMQGERLRAERIAAQLREARLHQLTQQMQPHFLFNALNTIAAVMHEDVERADALLVRLSELLRAALSTEARQVPLDAELRLLRGYAELMAERFADRVTIAWQVGDGIGHLAVPSMSLQPLLENVFCHTVERRALPVHVTISGRRDGDRLLLAIEDDAGTLDATPAAGGTGSALANLRARLAALHGDAATLILVPLAPAGVRAELVLPCVEAPCAS</sequence>
<feature type="domain" description="Signal transduction histidine kinase internal region" evidence="2">
    <location>
        <begin position="166"/>
        <end position="243"/>
    </location>
</feature>
<keyword evidence="1" id="KW-1133">Transmembrane helix</keyword>
<evidence type="ECO:0000259" key="2">
    <source>
        <dbReference type="Pfam" id="PF06580"/>
    </source>
</evidence>
<feature type="transmembrane region" description="Helical" evidence="1">
    <location>
        <begin position="86"/>
        <end position="109"/>
    </location>
</feature>
<keyword evidence="3" id="KW-0808">Transferase</keyword>
<keyword evidence="1" id="KW-0812">Transmembrane</keyword>
<gene>
    <name evidence="3" type="ORF">EYF70_09000</name>
</gene>
<name>A0ABX5S3S0_9BURK</name>
<keyword evidence="1" id="KW-0472">Membrane</keyword>
<dbReference type="InterPro" id="IPR036890">
    <property type="entry name" value="HATPase_C_sf"/>
</dbReference>
<protein>
    <submittedName>
        <fullName evidence="3">Sensor histidine kinase</fullName>
    </submittedName>
</protein>
<dbReference type="InterPro" id="IPR050640">
    <property type="entry name" value="Bact_2-comp_sensor_kinase"/>
</dbReference>
<keyword evidence="3" id="KW-0418">Kinase</keyword>
<feature type="transmembrane region" description="Helical" evidence="1">
    <location>
        <begin position="46"/>
        <end position="65"/>
    </location>
</feature>
<organism evidence="3 4">
    <name type="scientific">Pseudoduganella albidiflava</name>
    <dbReference type="NCBI Taxonomy" id="321983"/>
    <lineage>
        <taxon>Bacteria</taxon>
        <taxon>Pseudomonadati</taxon>
        <taxon>Pseudomonadota</taxon>
        <taxon>Betaproteobacteria</taxon>
        <taxon>Burkholderiales</taxon>
        <taxon>Oxalobacteraceae</taxon>
        <taxon>Telluria group</taxon>
        <taxon>Pseudoduganella</taxon>
    </lineage>
</organism>
<proteinExistence type="predicted"/>
<evidence type="ECO:0000256" key="1">
    <source>
        <dbReference type="SAM" id="Phobius"/>
    </source>
</evidence>
<evidence type="ECO:0000313" key="3">
    <source>
        <dbReference type="EMBL" id="QBI04929.1"/>
    </source>
</evidence>
<dbReference type="PANTHER" id="PTHR34220:SF9">
    <property type="entry name" value="SIGNAL TRANSDUCTION HISTIDINE KINASE INTERNAL REGION DOMAIN-CONTAINING PROTEIN"/>
    <property type="match status" value="1"/>
</dbReference>